<protein>
    <submittedName>
        <fullName evidence="1">Uncharacterized protein</fullName>
    </submittedName>
</protein>
<dbReference type="PANTHER" id="PTHR46888:SF1">
    <property type="entry name" value="RIBONUCLEASE H"/>
    <property type="match status" value="1"/>
</dbReference>
<accession>A0A4Y2VFF7</accession>
<dbReference type="OrthoDB" id="425619at2759"/>
<name>A0A4Y2VFF7_ARAVE</name>
<keyword evidence="2" id="KW-1185">Reference proteome</keyword>
<sequence length="198" mass="23083">MKRYKLTVVKFRQLFSKRCKSSSATWKDFAYEVRNYFYGWISGLDICTFDQLKKLIIVGQIKHRVPTEVREHCIDEWSQLNNVEKLTSKLDDYDAVRTKIDFHPVPLRKGAENRVYPTLIQKRYPEQNPKFLENPKTERKEIRSILTCYGYGKPGYIKTKCPSCTTRKKCSSSSITLYNCHASASSTALLDIRIGDIH</sequence>
<dbReference type="AlphaFoldDB" id="A0A4Y2VFF7"/>
<dbReference type="Proteomes" id="UP000499080">
    <property type="component" value="Unassembled WGS sequence"/>
</dbReference>
<dbReference type="SUPFAM" id="SSF47353">
    <property type="entry name" value="Retrovirus capsid dimerization domain-like"/>
    <property type="match status" value="1"/>
</dbReference>
<gene>
    <name evidence="1" type="ORF">AVEN_88697_1</name>
</gene>
<dbReference type="PANTHER" id="PTHR46888">
    <property type="entry name" value="ZINC KNUCKLE DOMAINCONTAINING PROTEIN-RELATED"/>
    <property type="match status" value="1"/>
</dbReference>
<dbReference type="EMBL" id="BGPR01047032">
    <property type="protein sequence ID" value="GBO24025.1"/>
    <property type="molecule type" value="Genomic_DNA"/>
</dbReference>
<reference evidence="1 2" key="1">
    <citation type="journal article" date="2019" name="Sci. Rep.">
        <title>Orb-weaving spider Araneus ventricosus genome elucidates the spidroin gene catalogue.</title>
        <authorList>
            <person name="Kono N."/>
            <person name="Nakamura H."/>
            <person name="Ohtoshi R."/>
            <person name="Moran D.A.P."/>
            <person name="Shinohara A."/>
            <person name="Yoshida Y."/>
            <person name="Fujiwara M."/>
            <person name="Mori M."/>
            <person name="Tomita M."/>
            <person name="Arakawa K."/>
        </authorList>
    </citation>
    <scope>NUCLEOTIDE SEQUENCE [LARGE SCALE GENOMIC DNA]</scope>
</reference>
<evidence type="ECO:0000313" key="1">
    <source>
        <dbReference type="EMBL" id="GBO24025.1"/>
    </source>
</evidence>
<organism evidence="1 2">
    <name type="scientific">Araneus ventricosus</name>
    <name type="common">Orbweaver spider</name>
    <name type="synonym">Epeira ventricosa</name>
    <dbReference type="NCBI Taxonomy" id="182803"/>
    <lineage>
        <taxon>Eukaryota</taxon>
        <taxon>Metazoa</taxon>
        <taxon>Ecdysozoa</taxon>
        <taxon>Arthropoda</taxon>
        <taxon>Chelicerata</taxon>
        <taxon>Arachnida</taxon>
        <taxon>Araneae</taxon>
        <taxon>Araneomorphae</taxon>
        <taxon>Entelegynae</taxon>
        <taxon>Araneoidea</taxon>
        <taxon>Araneidae</taxon>
        <taxon>Araneus</taxon>
    </lineage>
</organism>
<proteinExistence type="predicted"/>
<evidence type="ECO:0000313" key="2">
    <source>
        <dbReference type="Proteomes" id="UP000499080"/>
    </source>
</evidence>
<comment type="caution">
    <text evidence="1">The sequence shown here is derived from an EMBL/GenBank/DDBJ whole genome shotgun (WGS) entry which is preliminary data.</text>
</comment>